<dbReference type="PANTHER" id="PTHR35024">
    <property type="entry name" value="HYPOTHETICAL CYTOSOLIC PROTEIN"/>
    <property type="match status" value="1"/>
</dbReference>
<keyword evidence="3" id="KW-1185">Reference proteome</keyword>
<name>A0A974WII0_9BACT</name>
<dbReference type="Proteomes" id="UP000662783">
    <property type="component" value="Chromosome"/>
</dbReference>
<comment type="similarity">
    <text evidence="1">Belongs to the bactofilin family.</text>
</comment>
<sequence>MFNSNEKQATAEAMNSNNIIGKGTTFTGNIETYGNIRIEGKVVGDVISKSKVAVGPSAVIEGKLLAQIAEIEGEIKGKLEVTDHLILKPTSKIEGDIVANKLTVESGAKFDGQCKMGEKNLKIELKNESQEVKKLRSAV</sequence>
<dbReference type="InterPro" id="IPR007607">
    <property type="entry name" value="BacA/B"/>
</dbReference>
<dbReference type="AlphaFoldDB" id="A0A974WII0"/>
<dbReference type="PANTHER" id="PTHR35024:SF4">
    <property type="entry name" value="POLYMER-FORMING CYTOSKELETAL PROTEIN"/>
    <property type="match status" value="1"/>
</dbReference>
<evidence type="ECO:0000256" key="1">
    <source>
        <dbReference type="ARBA" id="ARBA00044755"/>
    </source>
</evidence>
<accession>A0A974WII0</accession>
<evidence type="ECO:0000313" key="2">
    <source>
        <dbReference type="EMBL" id="QSE97837.1"/>
    </source>
</evidence>
<protein>
    <submittedName>
        <fullName evidence="2">Polymer-forming cytoskeletal protein</fullName>
    </submittedName>
</protein>
<dbReference type="RefSeq" id="WP_205722345.1">
    <property type="nucleotide sequence ID" value="NZ_CP070608.1"/>
</dbReference>
<dbReference type="Pfam" id="PF04519">
    <property type="entry name" value="Bactofilin"/>
    <property type="match status" value="1"/>
</dbReference>
<dbReference type="Gene3D" id="2.160.10.10">
    <property type="entry name" value="Hexapeptide repeat proteins"/>
    <property type="match status" value="1"/>
</dbReference>
<dbReference type="EMBL" id="CP070608">
    <property type="protein sequence ID" value="QSE97837.1"/>
    <property type="molecule type" value="Genomic_DNA"/>
</dbReference>
<reference evidence="2" key="1">
    <citation type="submission" date="2021-02" db="EMBL/GenBank/DDBJ databases">
        <title>Fulvivirga sp. S481 isolated from sea water.</title>
        <authorList>
            <person name="Bae S.S."/>
            <person name="Baek K."/>
        </authorList>
    </citation>
    <scope>NUCLEOTIDE SEQUENCE</scope>
    <source>
        <strain evidence="2">S481</strain>
    </source>
</reference>
<proteinExistence type="inferred from homology"/>
<organism evidence="2 3">
    <name type="scientific">Fulvivirga lutea</name>
    <dbReference type="NCBI Taxonomy" id="2810512"/>
    <lineage>
        <taxon>Bacteria</taxon>
        <taxon>Pseudomonadati</taxon>
        <taxon>Bacteroidota</taxon>
        <taxon>Cytophagia</taxon>
        <taxon>Cytophagales</taxon>
        <taxon>Fulvivirgaceae</taxon>
        <taxon>Fulvivirga</taxon>
    </lineage>
</organism>
<evidence type="ECO:0000313" key="3">
    <source>
        <dbReference type="Proteomes" id="UP000662783"/>
    </source>
</evidence>
<gene>
    <name evidence="2" type="ORF">JR347_01740</name>
</gene>
<dbReference type="KEGG" id="fuv:JR347_01740"/>